<dbReference type="InterPro" id="IPR058001">
    <property type="entry name" value="HCP1"/>
</dbReference>
<protein>
    <recommendedName>
        <fullName evidence="3">Structural protein 2</fullName>
    </recommendedName>
</protein>
<reference evidence="1" key="1">
    <citation type="submission" date="2017-04" db="EMBL/GenBank/DDBJ databases">
        <title>Genome sequence and comparative analysis of three virulent Lactococcus garvieae phages, novel phages with genome architecture linking the 936 group phages of Lactococcus lactis.</title>
        <authorList>
            <person name="Hoai T.D."/>
            <person name="Nishiki I."/>
            <person name="Yoshida T."/>
            <person name="Nakai T."/>
        </authorList>
    </citation>
    <scope>NUCLEOTIDE SEQUENCE [LARGE SCALE GENOMIC DNA]</scope>
</reference>
<name>A0A2Z2GRV8_9CAUD</name>
<dbReference type="EMBL" id="KY888143">
    <property type="protein sequence ID" value="ARQ94820.1"/>
    <property type="molecule type" value="Genomic_DNA"/>
</dbReference>
<keyword evidence="2" id="KW-1185">Reference proteome</keyword>
<evidence type="ECO:0000313" key="2">
    <source>
        <dbReference type="Proteomes" id="UP000251251"/>
    </source>
</evidence>
<evidence type="ECO:0000313" key="1">
    <source>
        <dbReference type="EMBL" id="ARQ94820.1"/>
    </source>
</evidence>
<dbReference type="Proteomes" id="UP000251251">
    <property type="component" value="Segment"/>
</dbReference>
<gene>
    <name evidence="1" type="ORF">PLgW1_9</name>
</gene>
<accession>A0A2Z2GRV8</accession>
<proteinExistence type="predicted"/>
<organism evidence="1 2">
    <name type="scientific">Lactococcus phage PLgW-1</name>
    <dbReference type="NCBI Taxonomy" id="1983536"/>
    <lineage>
        <taxon>Viruses</taxon>
        <taxon>Duplodnaviria</taxon>
        <taxon>Heunggongvirae</taxon>
        <taxon>Uroviricota</taxon>
        <taxon>Caudoviricetes</taxon>
        <taxon>Uwajimavirus</taxon>
        <taxon>Uwajimavirus PLgW1</taxon>
    </lineage>
</organism>
<evidence type="ECO:0008006" key="3">
    <source>
        <dbReference type="Google" id="ProtNLM"/>
    </source>
</evidence>
<dbReference type="Pfam" id="PF25714">
    <property type="entry name" value="Phage_HCP1"/>
    <property type="match status" value="1"/>
</dbReference>
<sequence length="104" mass="12300">MIFTQVTLQVETTVKKPNGAEENTFQDYPLPAMRDKIIQSRIDENSMQGLGKSYRWQLDNIGELEGLTFQFFRDEYDTKFTRTMWERDPKSNKMILEGRKANEI</sequence>